<reference evidence="2 3" key="1">
    <citation type="submission" date="2020-05" db="EMBL/GenBank/DDBJ databases">
        <title>Ceratocystis lukuohia genome.</title>
        <authorList>
            <person name="Harrington T.C."/>
            <person name="Kim K."/>
            <person name="Mayers C.G."/>
        </authorList>
    </citation>
    <scope>NUCLEOTIDE SEQUENCE [LARGE SCALE GENOMIC DNA]</scope>
    <source>
        <strain evidence="2 3">C4212</strain>
    </source>
</reference>
<keyword evidence="2" id="KW-0378">Hydrolase</keyword>
<name>A0ABR4M8J8_9PEZI</name>
<evidence type="ECO:0000313" key="3">
    <source>
        <dbReference type="Proteomes" id="UP001610728"/>
    </source>
</evidence>
<sequence>MLTISPNDLLEMFHKFTATTPTQNAPNPKEFTVAQLLQTGWSLSMRPEKVLESKNTWPTWHSTVQSSLREIGLTLEDVDCLPEETKLRIIRVVKDNVSLRLQQNVIACDSFTLMIEQLRTLTVGELKDPSVQVERELCTLRLKPGENLLEFLERFQLLLARASATGLNLRDTTKTNYLMAVVGEHFASLRPHVEPMHKFCRFQPAPIRGGVTGIQTTANSRSNPRTTPGPPSPTRESNERGVGTAMSWDTTPSKADEHKAQRRNGSSANTRQNSRSVAVSAAESEEDEGMQDNNQEPRSHAHSPFPSAQTPITRTSTN</sequence>
<dbReference type="GeneID" id="98121745"/>
<feature type="region of interest" description="Disordered" evidence="1">
    <location>
        <begin position="210"/>
        <end position="318"/>
    </location>
</feature>
<dbReference type="Proteomes" id="UP001610728">
    <property type="component" value="Unassembled WGS sequence"/>
</dbReference>
<keyword evidence="3" id="KW-1185">Reference proteome</keyword>
<feature type="compositionally biased region" description="Polar residues" evidence="1">
    <location>
        <begin position="306"/>
        <end position="318"/>
    </location>
</feature>
<dbReference type="GO" id="GO:0004519">
    <property type="term" value="F:endonuclease activity"/>
    <property type="evidence" value="ECO:0007669"/>
    <property type="project" value="UniProtKB-KW"/>
</dbReference>
<evidence type="ECO:0000256" key="1">
    <source>
        <dbReference type="SAM" id="MobiDB-lite"/>
    </source>
</evidence>
<evidence type="ECO:0000313" key="2">
    <source>
        <dbReference type="EMBL" id="KAL2884596.1"/>
    </source>
</evidence>
<keyword evidence="2" id="KW-0540">Nuclease</keyword>
<keyword evidence="2" id="KW-0255">Endonuclease</keyword>
<dbReference type="RefSeq" id="XP_070855777.1">
    <property type="nucleotide sequence ID" value="XM_071004747.1"/>
</dbReference>
<feature type="compositionally biased region" description="Polar residues" evidence="1">
    <location>
        <begin position="263"/>
        <end position="275"/>
    </location>
</feature>
<comment type="caution">
    <text evidence="2">The sequence shown here is derived from an EMBL/GenBank/DDBJ whole genome shotgun (WGS) entry which is preliminary data.</text>
</comment>
<protein>
    <submittedName>
        <fullName evidence="2">Endonuclease</fullName>
    </submittedName>
</protein>
<organism evidence="2 3">
    <name type="scientific">Ceratocystis lukuohia</name>
    <dbReference type="NCBI Taxonomy" id="2019550"/>
    <lineage>
        <taxon>Eukaryota</taxon>
        <taxon>Fungi</taxon>
        <taxon>Dikarya</taxon>
        <taxon>Ascomycota</taxon>
        <taxon>Pezizomycotina</taxon>
        <taxon>Sordariomycetes</taxon>
        <taxon>Hypocreomycetidae</taxon>
        <taxon>Microascales</taxon>
        <taxon>Ceratocystidaceae</taxon>
        <taxon>Ceratocystis</taxon>
    </lineage>
</organism>
<proteinExistence type="predicted"/>
<dbReference type="EMBL" id="JABSNW010000011">
    <property type="protein sequence ID" value="KAL2884596.1"/>
    <property type="molecule type" value="Genomic_DNA"/>
</dbReference>
<accession>A0ABR4M8J8</accession>
<gene>
    <name evidence="2" type="ORF">HOO65_110067</name>
</gene>